<protein>
    <submittedName>
        <fullName evidence="6">50S ribosomal L15</fullName>
    </submittedName>
</protein>
<feature type="compositionally biased region" description="Low complexity" evidence="4">
    <location>
        <begin position="148"/>
        <end position="164"/>
    </location>
</feature>
<keyword evidence="2" id="KW-0689">Ribosomal protein</keyword>
<evidence type="ECO:0000313" key="6">
    <source>
        <dbReference type="EMBL" id="PSC75407.1"/>
    </source>
</evidence>
<evidence type="ECO:0000256" key="4">
    <source>
        <dbReference type="SAM" id="MobiDB-lite"/>
    </source>
</evidence>
<dbReference type="GO" id="GO:0006412">
    <property type="term" value="P:translation"/>
    <property type="evidence" value="ECO:0007669"/>
    <property type="project" value="InterPro"/>
</dbReference>
<dbReference type="InterPro" id="IPR036227">
    <property type="entry name" value="Ribosomal_uL15/eL18_sf"/>
</dbReference>
<proteinExistence type="inferred from homology"/>
<accession>A0A2P6VMX4</accession>
<reference evidence="6 7" key="1">
    <citation type="journal article" date="2018" name="Plant J.">
        <title>Genome sequences of Chlorella sorokiniana UTEX 1602 and Micractinium conductrix SAG 241.80: implications to maltose excretion by a green alga.</title>
        <authorList>
            <person name="Arriola M.B."/>
            <person name="Velmurugan N."/>
            <person name="Zhang Y."/>
            <person name="Plunkett M.H."/>
            <person name="Hondzo H."/>
            <person name="Barney B.M."/>
        </authorList>
    </citation>
    <scope>NUCLEOTIDE SEQUENCE [LARGE SCALE GENOMIC DNA]</scope>
    <source>
        <strain evidence="6 7">SAG 241.80</strain>
    </source>
</reference>
<dbReference type="SUPFAM" id="SSF52080">
    <property type="entry name" value="Ribosomal proteins L15p and L18e"/>
    <property type="match status" value="1"/>
</dbReference>
<dbReference type="Gene3D" id="3.100.10.10">
    <property type="match status" value="1"/>
</dbReference>
<evidence type="ECO:0000256" key="3">
    <source>
        <dbReference type="ARBA" id="ARBA00023274"/>
    </source>
</evidence>
<gene>
    <name evidence="6" type="ORF">C2E20_1080</name>
</gene>
<dbReference type="Proteomes" id="UP000239649">
    <property type="component" value="Unassembled WGS sequence"/>
</dbReference>
<evidence type="ECO:0000256" key="2">
    <source>
        <dbReference type="ARBA" id="ARBA00022980"/>
    </source>
</evidence>
<dbReference type="AlphaFoldDB" id="A0A2P6VMX4"/>
<dbReference type="GO" id="GO:0005762">
    <property type="term" value="C:mitochondrial large ribosomal subunit"/>
    <property type="evidence" value="ECO:0007669"/>
    <property type="project" value="TreeGrafter"/>
</dbReference>
<sequence length="164" mass="18564">MRTPKRGFHNPHARWYRPLNLEDLQRWVDDRRLPTDRVITMRDLRESNCVGRKMGWGVKLLARGAGQFSVPVHLQVSQVSASAKAAIEKAGGSVTTVYYNQLGLRALLRPDWFEAKGRLLPRPARPPPKYEGRFDTVGELPPRTELPEAAAEQQQQQQQQAAAS</sequence>
<feature type="region of interest" description="Disordered" evidence="4">
    <location>
        <begin position="118"/>
        <end position="164"/>
    </location>
</feature>
<name>A0A2P6VMX4_9CHLO</name>
<keyword evidence="3" id="KW-0687">Ribonucleoprotein</keyword>
<keyword evidence="7" id="KW-1185">Reference proteome</keyword>
<dbReference type="STRING" id="554055.A0A2P6VMX4"/>
<evidence type="ECO:0000259" key="5">
    <source>
        <dbReference type="Pfam" id="PF00828"/>
    </source>
</evidence>
<dbReference type="InterPro" id="IPR021131">
    <property type="entry name" value="Ribosomal_uL15/eL18"/>
</dbReference>
<feature type="domain" description="Large ribosomal subunit protein uL15/eL18" evidence="5">
    <location>
        <begin position="18"/>
        <end position="95"/>
    </location>
</feature>
<dbReference type="GO" id="GO:0003735">
    <property type="term" value="F:structural constituent of ribosome"/>
    <property type="evidence" value="ECO:0007669"/>
    <property type="project" value="InterPro"/>
</dbReference>
<evidence type="ECO:0000313" key="7">
    <source>
        <dbReference type="Proteomes" id="UP000239649"/>
    </source>
</evidence>
<dbReference type="InterPro" id="IPR005749">
    <property type="entry name" value="Ribosomal_uL15_bac-type"/>
</dbReference>
<dbReference type="EMBL" id="LHPF02000002">
    <property type="protein sequence ID" value="PSC75407.1"/>
    <property type="molecule type" value="Genomic_DNA"/>
</dbReference>
<evidence type="ECO:0000256" key="1">
    <source>
        <dbReference type="ARBA" id="ARBA00007320"/>
    </source>
</evidence>
<comment type="caution">
    <text evidence="6">The sequence shown here is derived from an EMBL/GenBank/DDBJ whole genome shotgun (WGS) entry which is preliminary data.</text>
</comment>
<dbReference type="PANTHER" id="PTHR12934">
    <property type="entry name" value="50S RIBOSOMAL PROTEIN L15"/>
    <property type="match status" value="1"/>
</dbReference>
<dbReference type="PANTHER" id="PTHR12934:SF11">
    <property type="entry name" value="LARGE RIBOSOMAL SUBUNIT PROTEIN UL15M"/>
    <property type="match status" value="1"/>
</dbReference>
<dbReference type="OrthoDB" id="361383at2759"/>
<dbReference type="Pfam" id="PF00828">
    <property type="entry name" value="Ribosomal_L27A"/>
    <property type="match status" value="1"/>
</dbReference>
<organism evidence="6 7">
    <name type="scientific">Micractinium conductrix</name>
    <dbReference type="NCBI Taxonomy" id="554055"/>
    <lineage>
        <taxon>Eukaryota</taxon>
        <taxon>Viridiplantae</taxon>
        <taxon>Chlorophyta</taxon>
        <taxon>core chlorophytes</taxon>
        <taxon>Trebouxiophyceae</taxon>
        <taxon>Chlorellales</taxon>
        <taxon>Chlorellaceae</taxon>
        <taxon>Chlorella clade</taxon>
        <taxon>Micractinium</taxon>
    </lineage>
</organism>
<comment type="similarity">
    <text evidence="1">Belongs to the universal ribosomal protein uL15 family.</text>
</comment>